<reference evidence="2 3" key="1">
    <citation type="submission" date="2019-09" db="EMBL/GenBank/DDBJ databases">
        <title>Isolation of a novel species in the genus Cupriavidus from patients with sepsis using whole genome sequencing.</title>
        <authorList>
            <person name="Kweon O.J."/>
            <person name="Lee M.-K."/>
        </authorList>
    </citation>
    <scope>NUCLEOTIDE SEQUENCE [LARGE SCALE GENOMIC DNA]</scope>
    <source>
        <strain evidence="2 3">MKL-01</strain>
    </source>
</reference>
<proteinExistence type="predicted"/>
<feature type="compositionally biased region" description="Basic residues" evidence="1">
    <location>
        <begin position="43"/>
        <end position="69"/>
    </location>
</feature>
<organism evidence="2 3">
    <name type="scientific">Cupriavidus cauae</name>
    <dbReference type="NCBI Taxonomy" id="2608999"/>
    <lineage>
        <taxon>Bacteria</taxon>
        <taxon>Pseudomonadati</taxon>
        <taxon>Pseudomonadota</taxon>
        <taxon>Betaproteobacteria</taxon>
        <taxon>Burkholderiales</taxon>
        <taxon>Burkholderiaceae</taxon>
        <taxon>Cupriavidus</taxon>
    </lineage>
</organism>
<dbReference type="AlphaFoldDB" id="A0A5M8A6P4"/>
<evidence type="ECO:0000313" key="3">
    <source>
        <dbReference type="Proteomes" id="UP000324324"/>
    </source>
</evidence>
<feature type="region of interest" description="Disordered" evidence="1">
    <location>
        <begin position="1"/>
        <end position="69"/>
    </location>
</feature>
<name>A0A5M8A6P4_9BURK</name>
<evidence type="ECO:0000256" key="1">
    <source>
        <dbReference type="SAM" id="MobiDB-lite"/>
    </source>
</evidence>
<dbReference type="EMBL" id="VWRN01000060">
    <property type="protein sequence ID" value="KAA6118041.1"/>
    <property type="molecule type" value="Genomic_DNA"/>
</dbReference>
<keyword evidence="3" id="KW-1185">Reference proteome</keyword>
<evidence type="ECO:0000313" key="2">
    <source>
        <dbReference type="EMBL" id="KAA6118041.1"/>
    </source>
</evidence>
<sequence length="69" mass="7020">MSFLVSGTVQAQAASPATPATPASPATPAKPAAPAATKDHATKTAKAKHKRSHHAVQKAKSHRKEKAAS</sequence>
<feature type="compositionally biased region" description="Polar residues" evidence="1">
    <location>
        <begin position="1"/>
        <end position="12"/>
    </location>
</feature>
<feature type="compositionally biased region" description="Low complexity" evidence="1">
    <location>
        <begin position="13"/>
        <end position="36"/>
    </location>
</feature>
<dbReference type="Proteomes" id="UP000324324">
    <property type="component" value="Unassembled WGS sequence"/>
</dbReference>
<comment type="caution">
    <text evidence="2">The sequence shown here is derived from an EMBL/GenBank/DDBJ whole genome shotgun (WGS) entry which is preliminary data.</text>
</comment>
<protein>
    <submittedName>
        <fullName evidence="2">Uncharacterized protein</fullName>
    </submittedName>
</protein>
<accession>A0A5M8A6P4</accession>
<gene>
    <name evidence="2" type="ORF">F1599_22260</name>
</gene>